<proteinExistence type="predicted"/>
<dbReference type="Pfam" id="PF08395">
    <property type="entry name" value="7tm_7"/>
    <property type="match status" value="1"/>
</dbReference>
<keyword evidence="3 6" id="KW-0812">Transmembrane</keyword>
<dbReference type="EMBL" id="BGZK01000010">
    <property type="protein sequence ID" value="GBP03448.1"/>
    <property type="molecule type" value="Genomic_DNA"/>
</dbReference>
<dbReference type="OrthoDB" id="7477935at2759"/>
<evidence type="ECO:0000256" key="5">
    <source>
        <dbReference type="ARBA" id="ARBA00023136"/>
    </source>
</evidence>
<keyword evidence="4 6" id="KW-1133">Transmembrane helix</keyword>
<dbReference type="Proteomes" id="UP000299102">
    <property type="component" value="Unassembled WGS sequence"/>
</dbReference>
<organism evidence="7 8">
    <name type="scientific">Eumeta variegata</name>
    <name type="common">Bagworm moth</name>
    <name type="synonym">Eumeta japonica</name>
    <dbReference type="NCBI Taxonomy" id="151549"/>
    <lineage>
        <taxon>Eukaryota</taxon>
        <taxon>Metazoa</taxon>
        <taxon>Ecdysozoa</taxon>
        <taxon>Arthropoda</taxon>
        <taxon>Hexapoda</taxon>
        <taxon>Insecta</taxon>
        <taxon>Pterygota</taxon>
        <taxon>Neoptera</taxon>
        <taxon>Endopterygota</taxon>
        <taxon>Lepidoptera</taxon>
        <taxon>Glossata</taxon>
        <taxon>Ditrysia</taxon>
        <taxon>Tineoidea</taxon>
        <taxon>Psychidae</taxon>
        <taxon>Oiketicinae</taxon>
        <taxon>Eumeta</taxon>
    </lineage>
</organism>
<accession>A0A4C1SQD6</accession>
<evidence type="ECO:0000313" key="8">
    <source>
        <dbReference type="Proteomes" id="UP000299102"/>
    </source>
</evidence>
<evidence type="ECO:0000256" key="4">
    <source>
        <dbReference type="ARBA" id="ARBA00022989"/>
    </source>
</evidence>
<evidence type="ECO:0000256" key="6">
    <source>
        <dbReference type="SAM" id="Phobius"/>
    </source>
</evidence>
<keyword evidence="8" id="KW-1185">Reference proteome</keyword>
<gene>
    <name evidence="7" type="ORF">EVAR_101808_1</name>
</gene>
<name>A0A4C1SQD6_EUMVA</name>
<keyword evidence="5 6" id="KW-0472">Membrane</keyword>
<dbReference type="GO" id="GO:0005886">
    <property type="term" value="C:plasma membrane"/>
    <property type="evidence" value="ECO:0007669"/>
    <property type="project" value="UniProtKB-SubCell"/>
</dbReference>
<comment type="subcellular location">
    <subcellularLocation>
        <location evidence="1">Cell membrane</location>
        <topology evidence="1">Multi-pass membrane protein</topology>
    </subcellularLocation>
</comment>
<sequence>MGIPALLKNPFPESQDPEHQEIEQFLQYVESRPYQYSVWGLFDVDPGLLLGFASLCITYLIVVIQFTHLL</sequence>
<protein>
    <submittedName>
        <fullName evidence="7">Uncharacterized protein</fullName>
    </submittedName>
</protein>
<evidence type="ECO:0000256" key="2">
    <source>
        <dbReference type="ARBA" id="ARBA00022475"/>
    </source>
</evidence>
<dbReference type="AlphaFoldDB" id="A0A4C1SQD6"/>
<evidence type="ECO:0000256" key="3">
    <source>
        <dbReference type="ARBA" id="ARBA00022692"/>
    </source>
</evidence>
<comment type="caution">
    <text evidence="7">The sequence shown here is derived from an EMBL/GenBank/DDBJ whole genome shotgun (WGS) entry which is preliminary data.</text>
</comment>
<keyword evidence="2" id="KW-1003">Cell membrane</keyword>
<evidence type="ECO:0000313" key="7">
    <source>
        <dbReference type="EMBL" id="GBP03448.1"/>
    </source>
</evidence>
<feature type="transmembrane region" description="Helical" evidence="6">
    <location>
        <begin position="48"/>
        <end position="69"/>
    </location>
</feature>
<dbReference type="InterPro" id="IPR013604">
    <property type="entry name" value="7TM_chemorcpt"/>
</dbReference>
<evidence type="ECO:0000256" key="1">
    <source>
        <dbReference type="ARBA" id="ARBA00004651"/>
    </source>
</evidence>
<reference evidence="7 8" key="1">
    <citation type="journal article" date="2019" name="Commun. Biol.">
        <title>The bagworm genome reveals a unique fibroin gene that provides high tensile strength.</title>
        <authorList>
            <person name="Kono N."/>
            <person name="Nakamura H."/>
            <person name="Ohtoshi R."/>
            <person name="Tomita M."/>
            <person name="Numata K."/>
            <person name="Arakawa K."/>
        </authorList>
    </citation>
    <scope>NUCLEOTIDE SEQUENCE [LARGE SCALE GENOMIC DNA]</scope>
</reference>
<dbReference type="GO" id="GO:0050909">
    <property type="term" value="P:sensory perception of taste"/>
    <property type="evidence" value="ECO:0007669"/>
    <property type="project" value="InterPro"/>
</dbReference>